<dbReference type="AlphaFoldDB" id="A0A926VGN1"/>
<accession>A0A926VGN1</accession>
<keyword evidence="3" id="KW-1185">Reference proteome</keyword>
<evidence type="ECO:0000313" key="2">
    <source>
        <dbReference type="EMBL" id="MBD2183379.1"/>
    </source>
</evidence>
<keyword evidence="1" id="KW-0812">Transmembrane</keyword>
<keyword evidence="1" id="KW-1133">Transmembrane helix</keyword>
<sequence length="120" mass="13223">MIDLNTLSEFSRAHCVAICAFLVPANLVLTLQTLILAVLDRPQVQIAGAAVIAWIPALLMILHVFTWWAIGVVMAPTYILLCLGSICLVINIWTIARPKSISRWFGIMRSKAAIGFGFEK</sequence>
<keyword evidence="1" id="KW-0472">Membrane</keyword>
<evidence type="ECO:0000313" key="3">
    <source>
        <dbReference type="Proteomes" id="UP000641646"/>
    </source>
</evidence>
<proteinExistence type="predicted"/>
<dbReference type="EMBL" id="JACJPW010000053">
    <property type="protein sequence ID" value="MBD2183379.1"/>
    <property type="molecule type" value="Genomic_DNA"/>
</dbReference>
<dbReference type="RefSeq" id="WP_190467586.1">
    <property type="nucleotide sequence ID" value="NZ_JACJPW010000053.1"/>
</dbReference>
<feature type="transmembrane region" description="Helical" evidence="1">
    <location>
        <begin position="15"/>
        <end position="39"/>
    </location>
</feature>
<protein>
    <submittedName>
        <fullName evidence="2">Uncharacterized protein</fullName>
    </submittedName>
</protein>
<feature type="transmembrane region" description="Helical" evidence="1">
    <location>
        <begin position="76"/>
        <end position="96"/>
    </location>
</feature>
<comment type="caution">
    <text evidence="2">The sequence shown here is derived from an EMBL/GenBank/DDBJ whole genome shotgun (WGS) entry which is preliminary data.</text>
</comment>
<dbReference type="Proteomes" id="UP000641646">
    <property type="component" value="Unassembled WGS sequence"/>
</dbReference>
<reference evidence="2" key="1">
    <citation type="journal article" date="2015" name="ISME J.">
        <title>Draft Genome Sequence of Streptomyces incarnatus NRRL8089, which Produces the Nucleoside Antibiotic Sinefungin.</title>
        <authorList>
            <person name="Oshima K."/>
            <person name="Hattori M."/>
            <person name="Shimizu H."/>
            <person name="Fukuda K."/>
            <person name="Nemoto M."/>
            <person name="Inagaki K."/>
            <person name="Tamura T."/>
        </authorList>
    </citation>
    <scope>NUCLEOTIDE SEQUENCE</scope>
    <source>
        <strain evidence="2">FACHB-1375</strain>
    </source>
</reference>
<evidence type="ECO:0000256" key="1">
    <source>
        <dbReference type="SAM" id="Phobius"/>
    </source>
</evidence>
<gene>
    <name evidence="2" type="ORF">H6G03_20335</name>
</gene>
<organism evidence="2 3">
    <name type="scientific">Aerosakkonema funiforme FACHB-1375</name>
    <dbReference type="NCBI Taxonomy" id="2949571"/>
    <lineage>
        <taxon>Bacteria</taxon>
        <taxon>Bacillati</taxon>
        <taxon>Cyanobacteriota</taxon>
        <taxon>Cyanophyceae</taxon>
        <taxon>Oscillatoriophycideae</taxon>
        <taxon>Aerosakkonematales</taxon>
        <taxon>Aerosakkonemataceae</taxon>
        <taxon>Aerosakkonema</taxon>
    </lineage>
</organism>
<name>A0A926VGN1_9CYAN</name>
<feature type="transmembrane region" description="Helical" evidence="1">
    <location>
        <begin position="46"/>
        <end position="70"/>
    </location>
</feature>
<reference evidence="2" key="2">
    <citation type="submission" date="2020-08" db="EMBL/GenBank/DDBJ databases">
        <authorList>
            <person name="Chen M."/>
            <person name="Teng W."/>
            <person name="Zhao L."/>
            <person name="Hu C."/>
            <person name="Zhou Y."/>
            <person name="Han B."/>
            <person name="Song L."/>
            <person name="Shu W."/>
        </authorList>
    </citation>
    <scope>NUCLEOTIDE SEQUENCE</scope>
    <source>
        <strain evidence="2">FACHB-1375</strain>
    </source>
</reference>